<accession>A0A428ZIH2</accession>
<dbReference type="Gene3D" id="3.40.640.10">
    <property type="entry name" value="Type I PLP-dependent aspartate aminotransferase-like (Major domain)"/>
    <property type="match status" value="1"/>
</dbReference>
<dbReference type="InterPro" id="IPR015421">
    <property type="entry name" value="PyrdxlP-dep_Trfase_major"/>
</dbReference>
<comment type="caution">
    <text evidence="7">The sequence shown here is derived from an EMBL/GenBank/DDBJ whole genome shotgun (WGS) entry which is preliminary data.</text>
</comment>
<dbReference type="SUPFAM" id="SSF53383">
    <property type="entry name" value="PLP-dependent transferases"/>
    <property type="match status" value="1"/>
</dbReference>
<dbReference type="OrthoDB" id="9807157at2"/>
<protein>
    <recommendedName>
        <fullName evidence="2">8-amino-7-oxononanoate synthase</fullName>
        <ecNumber evidence="2">2.3.1.47</ecNumber>
    </recommendedName>
</protein>
<sequence length="427" mass="45644">MGDGDRAGGRGELGQVLASRDPRVRARVPSGGRSRPALHRGHDDAGFVAAAASRREDRVDAAARDRARRRARPGSGRPYRSRTHVNGIGVDFTSSNYLDYRHGHDRLRPWRRLTTGLPPALGEFRRSARLAAELARRTGRSAGVLETSTLHAFVDGWAVLTARPAAVFIDEEAYPIGRIGLRANGLSGKVVRHFDPGHLSEALRRLPSGRRPVLLVDGLCPGCGRLAPLRELVDVLAPRRGVVLVDDTQAMGVGATASLSLPSSAPVVVVASAAKGYGVPLAVLTGPETLVRQVRHEAPTRLHGSGPSAAAQTALAQVLAVDSTEGARRRRILAELIELFQSGLRQYRLPAADGGRWPTQTVPVPREFCASVRASLLRQGVRTVAVNRRCRSGLGIAFLINAGHRPADVERAVDALAAAFAELRVAS</sequence>
<keyword evidence="3" id="KW-0808">Transferase</keyword>
<dbReference type="InterPro" id="IPR050087">
    <property type="entry name" value="AON_synthase_class-II"/>
</dbReference>
<evidence type="ECO:0000313" key="7">
    <source>
        <dbReference type="EMBL" id="RSM87879.1"/>
    </source>
</evidence>
<dbReference type="Pfam" id="PF00155">
    <property type="entry name" value="Aminotran_1_2"/>
    <property type="match status" value="1"/>
</dbReference>
<name>A0A428ZIH2_KIBAR</name>
<evidence type="ECO:0000259" key="6">
    <source>
        <dbReference type="Pfam" id="PF00155"/>
    </source>
</evidence>
<dbReference type="InterPro" id="IPR015424">
    <property type="entry name" value="PyrdxlP-dep_Trfase"/>
</dbReference>
<feature type="domain" description="Aminotransferase class I/classII large" evidence="6">
    <location>
        <begin position="131"/>
        <end position="353"/>
    </location>
</feature>
<proteinExistence type="predicted"/>
<evidence type="ECO:0000256" key="4">
    <source>
        <dbReference type="ARBA" id="ARBA00047715"/>
    </source>
</evidence>
<dbReference type="InterPro" id="IPR004839">
    <property type="entry name" value="Aminotransferase_I/II_large"/>
</dbReference>
<dbReference type="GO" id="GO:0008710">
    <property type="term" value="F:8-amino-7-oxononanoate synthase activity"/>
    <property type="evidence" value="ECO:0007669"/>
    <property type="project" value="UniProtKB-EC"/>
</dbReference>
<dbReference type="EC" id="2.3.1.47" evidence="2"/>
<evidence type="ECO:0000256" key="3">
    <source>
        <dbReference type="ARBA" id="ARBA00022679"/>
    </source>
</evidence>
<organism evidence="7 8">
    <name type="scientific">Kibdelosporangium aridum</name>
    <dbReference type="NCBI Taxonomy" id="2030"/>
    <lineage>
        <taxon>Bacteria</taxon>
        <taxon>Bacillati</taxon>
        <taxon>Actinomycetota</taxon>
        <taxon>Actinomycetes</taxon>
        <taxon>Pseudonocardiales</taxon>
        <taxon>Pseudonocardiaceae</taxon>
        <taxon>Kibdelosporangium</taxon>
    </lineage>
</organism>
<dbReference type="GO" id="GO:0030170">
    <property type="term" value="F:pyridoxal phosphate binding"/>
    <property type="evidence" value="ECO:0007669"/>
    <property type="project" value="InterPro"/>
</dbReference>
<feature type="region of interest" description="Disordered" evidence="5">
    <location>
        <begin position="1"/>
        <end position="83"/>
    </location>
</feature>
<reference evidence="7 8" key="1">
    <citation type="submission" date="2018-05" db="EMBL/GenBank/DDBJ databases">
        <title>Evolution of GPA BGCs.</title>
        <authorList>
            <person name="Waglechner N."/>
            <person name="Wright G.D."/>
        </authorList>
    </citation>
    <scope>NUCLEOTIDE SEQUENCE [LARGE SCALE GENOMIC DNA]</scope>
    <source>
        <strain evidence="7 8">A82846</strain>
    </source>
</reference>
<dbReference type="AlphaFoldDB" id="A0A428ZIH2"/>
<comment type="catalytic activity">
    <reaction evidence="4">
        <text>6-carboxyhexanoyl-[ACP] + L-alanine + H(+) = (8S)-8-amino-7-oxononanoate + holo-[ACP] + CO2</text>
        <dbReference type="Rhea" id="RHEA:42288"/>
        <dbReference type="Rhea" id="RHEA-COMP:9685"/>
        <dbReference type="Rhea" id="RHEA-COMP:9955"/>
        <dbReference type="ChEBI" id="CHEBI:15378"/>
        <dbReference type="ChEBI" id="CHEBI:16526"/>
        <dbReference type="ChEBI" id="CHEBI:57972"/>
        <dbReference type="ChEBI" id="CHEBI:64479"/>
        <dbReference type="ChEBI" id="CHEBI:78846"/>
        <dbReference type="ChEBI" id="CHEBI:149468"/>
        <dbReference type="EC" id="2.3.1.47"/>
    </reaction>
</comment>
<dbReference type="InterPro" id="IPR015422">
    <property type="entry name" value="PyrdxlP-dep_Trfase_small"/>
</dbReference>
<dbReference type="EMBL" id="QHKI01000005">
    <property type="protein sequence ID" value="RSM87879.1"/>
    <property type="molecule type" value="Genomic_DNA"/>
</dbReference>
<comment type="cofactor">
    <cofactor evidence="1">
        <name>pyridoxal 5'-phosphate</name>
        <dbReference type="ChEBI" id="CHEBI:597326"/>
    </cofactor>
</comment>
<evidence type="ECO:0000313" key="8">
    <source>
        <dbReference type="Proteomes" id="UP000287547"/>
    </source>
</evidence>
<feature type="compositionally biased region" description="Basic and acidic residues" evidence="5">
    <location>
        <begin position="53"/>
        <end position="65"/>
    </location>
</feature>
<gene>
    <name evidence="7" type="ORF">DMH04_09130</name>
</gene>
<dbReference type="Gene3D" id="3.90.1150.10">
    <property type="entry name" value="Aspartate Aminotransferase, domain 1"/>
    <property type="match status" value="1"/>
</dbReference>
<dbReference type="Proteomes" id="UP000287547">
    <property type="component" value="Unassembled WGS sequence"/>
</dbReference>
<evidence type="ECO:0000256" key="1">
    <source>
        <dbReference type="ARBA" id="ARBA00001933"/>
    </source>
</evidence>
<dbReference type="PANTHER" id="PTHR13693">
    <property type="entry name" value="CLASS II AMINOTRANSFERASE/8-AMINO-7-OXONONANOATE SYNTHASE"/>
    <property type="match status" value="1"/>
</dbReference>
<evidence type="ECO:0000256" key="2">
    <source>
        <dbReference type="ARBA" id="ARBA00013187"/>
    </source>
</evidence>
<evidence type="ECO:0000256" key="5">
    <source>
        <dbReference type="SAM" id="MobiDB-lite"/>
    </source>
</evidence>